<evidence type="ECO:0000256" key="1">
    <source>
        <dbReference type="ARBA" id="ARBA00005964"/>
    </source>
</evidence>
<dbReference type="RefSeq" id="XP_028138776.1">
    <property type="nucleotide sequence ID" value="XM_028282975.1"/>
</dbReference>
<evidence type="ECO:0000313" key="9">
    <source>
        <dbReference type="RefSeq" id="XP_028138776.1"/>
    </source>
</evidence>
<dbReference type="InterPro" id="IPR019819">
    <property type="entry name" value="Carboxylesterase_B_CS"/>
</dbReference>
<organism evidence="9">
    <name type="scientific">Diabrotica virgifera virgifera</name>
    <name type="common">western corn rootworm</name>
    <dbReference type="NCBI Taxonomy" id="50390"/>
    <lineage>
        <taxon>Eukaryota</taxon>
        <taxon>Metazoa</taxon>
        <taxon>Ecdysozoa</taxon>
        <taxon>Arthropoda</taxon>
        <taxon>Hexapoda</taxon>
        <taxon>Insecta</taxon>
        <taxon>Pterygota</taxon>
        <taxon>Neoptera</taxon>
        <taxon>Endopterygota</taxon>
        <taxon>Coleoptera</taxon>
        <taxon>Polyphaga</taxon>
        <taxon>Cucujiformia</taxon>
        <taxon>Chrysomeloidea</taxon>
        <taxon>Chrysomelidae</taxon>
        <taxon>Galerucinae</taxon>
        <taxon>Diabroticina</taxon>
        <taxon>Diabroticites</taxon>
        <taxon>Diabrotica</taxon>
    </lineage>
</organism>
<reference evidence="7" key="2">
    <citation type="submission" date="2025-05" db="UniProtKB">
        <authorList>
            <consortium name="EnsemblMetazoa"/>
        </authorList>
    </citation>
    <scope>IDENTIFICATION</scope>
</reference>
<feature type="chain" id="PRO_5028177038" evidence="5">
    <location>
        <begin position="19"/>
        <end position="549"/>
    </location>
</feature>
<dbReference type="OrthoDB" id="19653at2759"/>
<evidence type="ECO:0000256" key="2">
    <source>
        <dbReference type="ARBA" id="ARBA00022487"/>
    </source>
</evidence>
<protein>
    <submittedName>
        <fullName evidence="9">Carboxylesterase 5A-like</fullName>
    </submittedName>
</protein>
<dbReference type="SUPFAM" id="SSF53474">
    <property type="entry name" value="alpha/beta-Hydrolases"/>
    <property type="match status" value="1"/>
</dbReference>
<dbReference type="GeneID" id="114333149"/>
<proteinExistence type="inferred from homology"/>
<keyword evidence="4" id="KW-0325">Glycoprotein</keyword>
<evidence type="ECO:0000256" key="3">
    <source>
        <dbReference type="ARBA" id="ARBA00022801"/>
    </source>
</evidence>
<dbReference type="PANTHER" id="PTHR43142:SF1">
    <property type="entry name" value="CARBOXYLIC ESTER HYDROLASE"/>
    <property type="match status" value="1"/>
</dbReference>
<keyword evidence="3" id="KW-0378">Hydrolase</keyword>
<evidence type="ECO:0000256" key="4">
    <source>
        <dbReference type="ARBA" id="ARBA00023180"/>
    </source>
</evidence>
<feature type="domain" description="Carboxylesterase type B" evidence="6">
    <location>
        <begin position="23"/>
        <end position="529"/>
    </location>
</feature>
<keyword evidence="5" id="KW-0732">Signal</keyword>
<dbReference type="Pfam" id="PF00135">
    <property type="entry name" value="COesterase"/>
    <property type="match status" value="1"/>
</dbReference>
<evidence type="ECO:0000313" key="8">
    <source>
        <dbReference type="Proteomes" id="UP001652700"/>
    </source>
</evidence>
<feature type="signal peptide" evidence="5">
    <location>
        <begin position="1"/>
        <end position="18"/>
    </location>
</feature>
<accession>A0A6P7FR84</accession>
<dbReference type="PROSITE" id="PS00941">
    <property type="entry name" value="CARBOXYLESTERASE_B_2"/>
    <property type="match status" value="1"/>
</dbReference>
<dbReference type="InterPro" id="IPR029058">
    <property type="entry name" value="AB_hydrolase_fold"/>
</dbReference>
<keyword evidence="8" id="KW-1185">Reference proteome</keyword>
<evidence type="ECO:0000256" key="5">
    <source>
        <dbReference type="SAM" id="SignalP"/>
    </source>
</evidence>
<sequence>MHLKIIVVLLQLVFVVFADDDGTIVTISNGKIQGKTKKSLDEQKYYAFEGIPYAAPPTGDNRFKAPQKVDDWDGVLATKRNEKACLQIIAVIPQGSEDCLYLNVYTPADLKSSNSQSLPVLVWFYGGSYQTGSTADVKPVYFMDYEVILVTVNYRLGVFGFLSTGDDVASGNWGLKDQRFALQWVKKNIDQFGGDPNKVTIGGQNAGASSVGYHMLTDTHRNIRKGLFRAVISESGSPLCPQYFQSSPKKYADELATLIDSSFKGNSEALVALLRKQTPEKLTRLSNAIKLRHLPINDPVQSIFIYNVWLPVIEDSDSDSALIYHPMHKDFMDGKFSDIPLLIGYNSEEAIYYPDYVAALAFSSRINDNPQSLVFDNLNVEDKTQAGNDIKAIYASSFKDNKGLLLEFFSDNVYTTPIIRQAELVSKKSPVYLYEFAYRGSNQLIRFEEADNVGHAFELRYLFGNKKFNSKNDKLLHERMMKMWTNFVKYMNPTPDEDDDLVKWSKVKSSNNMEYLIINSTLEMSSQPKRYKKWKAVLSEHLSSPYWVY</sequence>
<name>A0A6P7FR84_DIAVI</name>
<dbReference type="InterPro" id="IPR002018">
    <property type="entry name" value="CarbesteraseB"/>
</dbReference>
<gene>
    <name evidence="9" type="primary">LOC114333149</name>
</gene>
<dbReference type="EnsemblMetazoa" id="XM_028282975.2">
    <property type="protein sequence ID" value="XP_028138776.1"/>
    <property type="gene ID" value="LOC114333149"/>
</dbReference>
<dbReference type="PANTHER" id="PTHR43142">
    <property type="entry name" value="CARBOXYLIC ESTER HYDROLASE"/>
    <property type="match status" value="1"/>
</dbReference>
<keyword evidence="2" id="KW-0719">Serine esterase</keyword>
<evidence type="ECO:0000259" key="6">
    <source>
        <dbReference type="Pfam" id="PF00135"/>
    </source>
</evidence>
<dbReference type="AlphaFoldDB" id="A0A6P7FR84"/>
<reference evidence="9" key="1">
    <citation type="submission" date="2025-04" db="UniProtKB">
        <authorList>
            <consortium name="RefSeq"/>
        </authorList>
    </citation>
    <scope>IDENTIFICATION</scope>
    <source>
        <tissue evidence="9">Whole insect</tissue>
    </source>
</reference>
<comment type="similarity">
    <text evidence="1">Belongs to the type-B carboxylesterase/lipase family.</text>
</comment>
<dbReference type="Proteomes" id="UP001652700">
    <property type="component" value="Unplaced"/>
</dbReference>
<dbReference type="KEGG" id="dvv:114333149"/>
<dbReference type="GO" id="GO:0052689">
    <property type="term" value="F:carboxylic ester hydrolase activity"/>
    <property type="evidence" value="ECO:0007669"/>
    <property type="project" value="UniProtKB-KW"/>
</dbReference>
<dbReference type="Gene3D" id="3.40.50.1820">
    <property type="entry name" value="alpha/beta hydrolase"/>
    <property type="match status" value="1"/>
</dbReference>
<dbReference type="InParanoid" id="A0A6P7FR84"/>
<evidence type="ECO:0000313" key="7">
    <source>
        <dbReference type="EnsemblMetazoa" id="XP_028138776.1"/>
    </source>
</evidence>